<evidence type="ECO:0008006" key="4">
    <source>
        <dbReference type="Google" id="ProtNLM"/>
    </source>
</evidence>
<proteinExistence type="predicted"/>
<dbReference type="EMBL" id="LT629973">
    <property type="protein sequence ID" value="SEH82111.1"/>
    <property type="molecule type" value="Genomic_DNA"/>
</dbReference>
<keyword evidence="1" id="KW-0732">Signal</keyword>
<accession>A0A1C7PHX7</accession>
<sequence>MYERLLILPVFGAMIACVSCAASPGAVKPAVSTQRRIVHVKDAARDARLHASLQEEGLSISFREEGKLVSKPLAVGDKEQVRMLMKKASPFTYEPMGISPHPKPFDFVLVCGQNEQLGGFVHDDRVSFWMVDVPDADAMALKPVLAPYLG</sequence>
<dbReference type="Proteomes" id="UP000176204">
    <property type="component" value="Chromosome I"/>
</dbReference>
<dbReference type="AlphaFoldDB" id="A0A1C7PHX7"/>
<evidence type="ECO:0000313" key="2">
    <source>
        <dbReference type="EMBL" id="SEH82111.1"/>
    </source>
</evidence>
<organism evidence="2 3">
    <name type="scientific">Akkermansia glycaniphila</name>
    <dbReference type="NCBI Taxonomy" id="1679444"/>
    <lineage>
        <taxon>Bacteria</taxon>
        <taxon>Pseudomonadati</taxon>
        <taxon>Verrucomicrobiota</taxon>
        <taxon>Verrucomicrobiia</taxon>
        <taxon>Verrucomicrobiales</taxon>
        <taxon>Akkermansiaceae</taxon>
        <taxon>Akkermansia</taxon>
    </lineage>
</organism>
<reference evidence="3" key="1">
    <citation type="submission" date="2016-09" db="EMBL/GenBank/DDBJ databases">
        <authorList>
            <person name="Koehorst J."/>
        </authorList>
    </citation>
    <scope>NUCLEOTIDE SEQUENCE [LARGE SCALE GENOMIC DNA]</scope>
</reference>
<keyword evidence="3" id="KW-1185">Reference proteome</keyword>
<gene>
    <name evidence="2" type="ORF">PYTT_0994</name>
</gene>
<evidence type="ECO:0000313" key="3">
    <source>
        <dbReference type="Proteomes" id="UP000176204"/>
    </source>
</evidence>
<feature type="signal peptide" evidence="1">
    <location>
        <begin position="1"/>
        <end position="21"/>
    </location>
</feature>
<feature type="chain" id="PRO_5014266625" description="Cyclophilin-like domain" evidence="1">
    <location>
        <begin position="22"/>
        <end position="150"/>
    </location>
</feature>
<dbReference type="KEGG" id="agl:PYTT_0994"/>
<name>A0A1C7PHX7_9BACT</name>
<dbReference type="RefSeq" id="WP_067773265.1">
    <property type="nucleotide sequence ID" value="NZ_JACVVN010000007.1"/>
</dbReference>
<protein>
    <recommendedName>
        <fullName evidence="4">Cyclophilin-like domain</fullName>
    </recommendedName>
</protein>
<dbReference type="PROSITE" id="PS51257">
    <property type="entry name" value="PROKAR_LIPOPROTEIN"/>
    <property type="match status" value="1"/>
</dbReference>
<evidence type="ECO:0000256" key="1">
    <source>
        <dbReference type="SAM" id="SignalP"/>
    </source>
</evidence>